<protein>
    <recommendedName>
        <fullName evidence="3">F-box domain-containing protein</fullName>
    </recommendedName>
</protein>
<evidence type="ECO:0000313" key="2">
    <source>
        <dbReference type="Proteomes" id="UP000070501"/>
    </source>
</evidence>
<accession>A0A136JGD2</accession>
<dbReference type="Proteomes" id="UP000070501">
    <property type="component" value="Unassembled WGS sequence"/>
</dbReference>
<name>A0A136JGD2_9PEZI</name>
<evidence type="ECO:0000313" key="1">
    <source>
        <dbReference type="EMBL" id="KXJ96213.1"/>
    </source>
</evidence>
<gene>
    <name evidence="1" type="ORF">Micbo1qcDRAFT_182452</name>
</gene>
<reference evidence="2" key="1">
    <citation type="submission" date="2016-02" db="EMBL/GenBank/DDBJ databases">
        <title>Draft genome sequence of Microdochium bolleyi, a fungal endophyte of beachgrass.</title>
        <authorList>
            <consortium name="DOE Joint Genome Institute"/>
            <person name="David A.S."/>
            <person name="May G."/>
            <person name="Haridas S."/>
            <person name="Lim J."/>
            <person name="Wang M."/>
            <person name="Labutti K."/>
            <person name="Lipzen A."/>
            <person name="Barry K."/>
            <person name="Grigoriev I.V."/>
        </authorList>
    </citation>
    <scope>NUCLEOTIDE SEQUENCE [LARGE SCALE GENOMIC DNA]</scope>
    <source>
        <strain evidence="2">J235TASD1</strain>
    </source>
</reference>
<organism evidence="1 2">
    <name type="scientific">Microdochium bolleyi</name>
    <dbReference type="NCBI Taxonomy" id="196109"/>
    <lineage>
        <taxon>Eukaryota</taxon>
        <taxon>Fungi</taxon>
        <taxon>Dikarya</taxon>
        <taxon>Ascomycota</taxon>
        <taxon>Pezizomycotina</taxon>
        <taxon>Sordariomycetes</taxon>
        <taxon>Xylariomycetidae</taxon>
        <taxon>Xylariales</taxon>
        <taxon>Microdochiaceae</taxon>
        <taxon>Microdochium</taxon>
    </lineage>
</organism>
<dbReference type="InParanoid" id="A0A136JGD2"/>
<dbReference type="AlphaFoldDB" id="A0A136JGD2"/>
<sequence length="300" mass="33940">MITEPQRDAIIAASTYHRRDFARSMVSFTARSHHRVRKSITKVFPRKSITGMGLFDNLPPEIKTMVFLECDIQSLFQFRQVNLSSRGAVNALSKYRCVTGLAADITLADFYSVLTTRDCETCGDFGGFMAMLTWKRSCFKCILFAPENQGVCAAHARKHFKLSGAQERQLRTFKNLAGDYTLREYEYTSRYRITSVLEAAKISGTQLRDAACACALPHYTRRTAKVEHGLSCAGCEKIPQRMADSYYLQTKPWMAEPRNKIYSREGFLQHFERCELAQNLAASILADIPAVPGPDSVERE</sequence>
<evidence type="ECO:0008006" key="3">
    <source>
        <dbReference type="Google" id="ProtNLM"/>
    </source>
</evidence>
<dbReference type="EMBL" id="KQ964246">
    <property type="protein sequence ID" value="KXJ96213.1"/>
    <property type="molecule type" value="Genomic_DNA"/>
</dbReference>
<proteinExistence type="predicted"/>
<dbReference type="STRING" id="196109.A0A136JGD2"/>
<dbReference type="OrthoDB" id="2687876at2759"/>
<keyword evidence="2" id="KW-1185">Reference proteome</keyword>